<reference evidence="1" key="1">
    <citation type="journal article" date="2023" name="Microbiome">
        <title>Phages are unrecognized players in the ecology of the oral pathogen Porphyromonas gingivalis.</title>
        <authorList>
            <person name="Matrishin C.B."/>
            <person name="Haase E.M."/>
            <person name="Dewhirst F.E."/>
            <person name="Mark Welch J.L."/>
            <person name="Miranda-Sanchez F."/>
            <person name="Chen T."/>
            <person name="MacFarland D.C."/>
            <person name="Kauffman K.M."/>
        </authorList>
    </citation>
    <scope>NUCLEOTIDE SEQUENCE</scope>
</reference>
<reference evidence="1" key="2">
    <citation type="submission" date="2024-05" db="EMBL/GenBank/DDBJ databases">
        <authorList>
            <person name="Matrishin C.B."/>
            <person name="Kauffman K.M."/>
        </authorList>
    </citation>
    <scope>NUCLEOTIDE SEQUENCE</scope>
</reference>
<proteinExistence type="predicted"/>
<name>A0AAT9JEV0_9CAUD</name>
<dbReference type="EMBL" id="BK068104">
    <property type="protein sequence ID" value="DBA55806.1"/>
    <property type="molecule type" value="Genomic_DNA"/>
</dbReference>
<organism evidence="1">
    <name type="scientific">Porphyromonas phage phage023a_KCOM2797</name>
    <dbReference type="NCBI Taxonomy" id="3154113"/>
    <lineage>
        <taxon>Viruses</taxon>
        <taxon>Duplodnaviria</taxon>
        <taxon>Heunggongvirae</taxon>
        <taxon>Uroviricota</taxon>
        <taxon>Caudoviricetes</taxon>
        <taxon>Nixviridae</taxon>
        <taxon>Schifferlevirus</taxon>
        <taxon>Schifferlevirus pging00P</taxon>
    </lineage>
</organism>
<sequence>MLFADFLFHTHQKNAEKLVQYENSYYICGVIKNK</sequence>
<protein>
    <submittedName>
        <fullName evidence="1">Uncharacterized protein</fullName>
    </submittedName>
</protein>
<accession>A0AAT9JEV0</accession>
<evidence type="ECO:0000313" key="1">
    <source>
        <dbReference type="EMBL" id="DBA55806.1"/>
    </source>
</evidence>